<evidence type="ECO:0000256" key="8">
    <source>
        <dbReference type="ARBA" id="ARBA00023145"/>
    </source>
</evidence>
<protein>
    <submittedName>
        <fullName evidence="17">Metalloendoproteinase 2-MMP</fullName>
    </submittedName>
</protein>
<evidence type="ECO:0000256" key="11">
    <source>
        <dbReference type="PIRSR" id="PIRSR001191-2"/>
    </source>
</evidence>
<dbReference type="Proteomes" id="UP001652623">
    <property type="component" value="Chromosome 4"/>
</dbReference>
<dbReference type="InterPro" id="IPR002477">
    <property type="entry name" value="Peptidoglycan-bd-like"/>
</dbReference>
<name>A0A6P3ZHR5_ZIZJJ</name>
<feature type="binding site" evidence="12">
    <location>
        <position position="235"/>
    </location>
    <ligand>
        <name>Ca(2+)</name>
        <dbReference type="ChEBI" id="CHEBI:29108"/>
        <label>3</label>
    </ligand>
</feature>
<dbReference type="Pfam" id="PF00413">
    <property type="entry name" value="Peptidase_M10"/>
    <property type="match status" value="1"/>
</dbReference>
<keyword evidence="2" id="KW-0645">Protease</keyword>
<feature type="active site" evidence="10">
    <location>
        <position position="277"/>
    </location>
</feature>
<dbReference type="PANTHER" id="PTHR10201:SF213">
    <property type="entry name" value="METALLOENDOPROTEINASE 2-MMP-LIKE"/>
    <property type="match status" value="1"/>
</dbReference>
<dbReference type="CDD" id="cd04278">
    <property type="entry name" value="ZnMc_MMP"/>
    <property type="match status" value="1"/>
</dbReference>
<feature type="domain" description="Peptidase metallopeptidase" evidence="15">
    <location>
        <begin position="161"/>
        <end position="320"/>
    </location>
</feature>
<feature type="binding site" evidence="12">
    <location>
        <position position="294"/>
    </location>
    <ligand>
        <name>Zn(2+)</name>
        <dbReference type="ChEBI" id="CHEBI:29105"/>
        <label>2</label>
        <note>catalytic</note>
    </ligand>
</feature>
<feature type="binding site" evidence="12">
    <location>
        <position position="227"/>
    </location>
    <ligand>
        <name>Zn(2+)</name>
        <dbReference type="ChEBI" id="CHEBI:29105"/>
        <label>1</label>
    </ligand>
</feature>
<dbReference type="KEGG" id="zju:107415409"/>
<feature type="short sequence motif" description="Cysteine switch" evidence="13">
    <location>
        <begin position="115"/>
        <end position="153"/>
    </location>
</feature>
<feature type="binding site" evidence="12">
    <location>
        <position position="254"/>
    </location>
    <ligand>
        <name>Ca(2+)</name>
        <dbReference type="ChEBI" id="CHEBI:29108"/>
        <label>3</label>
    </ligand>
</feature>
<feature type="binding site" evidence="11">
    <location>
        <position position="276"/>
    </location>
    <ligand>
        <name>Zn(2+)</name>
        <dbReference type="ChEBI" id="CHEBI:29105"/>
        <label>2</label>
        <note>catalytic</note>
    </ligand>
</feature>
<gene>
    <name evidence="17" type="primary">LOC107415409</name>
</gene>
<reference evidence="17" key="1">
    <citation type="submission" date="2025-08" db="UniProtKB">
        <authorList>
            <consortium name="RefSeq"/>
        </authorList>
    </citation>
    <scope>IDENTIFICATION</scope>
    <source>
        <tissue evidence="17">Seedling</tissue>
    </source>
</reference>
<dbReference type="GeneID" id="107415409"/>
<keyword evidence="5" id="KW-0378">Hydrolase</keyword>
<dbReference type="InterPro" id="IPR036365">
    <property type="entry name" value="PGBD-like_sf"/>
</dbReference>
<evidence type="ECO:0000256" key="14">
    <source>
        <dbReference type="SAM" id="SignalP"/>
    </source>
</evidence>
<dbReference type="PIRSF" id="PIRSF001191">
    <property type="entry name" value="Peptidase_M10A_matrix"/>
    <property type="match status" value="1"/>
</dbReference>
<dbReference type="Gene3D" id="3.40.390.10">
    <property type="entry name" value="Collagenase (Catalytic Domain)"/>
    <property type="match status" value="1"/>
</dbReference>
<comment type="cofactor">
    <cofactor evidence="12">
        <name>Zn(2+)</name>
        <dbReference type="ChEBI" id="CHEBI:29105"/>
    </cofactor>
    <text evidence="12">Binds 2 Zn(2+) ions per subunit.</text>
</comment>
<feature type="binding site" evidence="11">
    <location>
        <position position="280"/>
    </location>
    <ligand>
        <name>Zn(2+)</name>
        <dbReference type="ChEBI" id="CHEBI:29105"/>
        <label>2</label>
        <note>catalytic</note>
    </ligand>
</feature>
<evidence type="ECO:0000256" key="4">
    <source>
        <dbReference type="ARBA" id="ARBA00022729"/>
    </source>
</evidence>
<organism evidence="16 17">
    <name type="scientific">Ziziphus jujuba</name>
    <name type="common">Chinese jujube</name>
    <name type="synonym">Ziziphus sativa</name>
    <dbReference type="NCBI Taxonomy" id="326968"/>
    <lineage>
        <taxon>Eukaryota</taxon>
        <taxon>Viridiplantae</taxon>
        <taxon>Streptophyta</taxon>
        <taxon>Embryophyta</taxon>
        <taxon>Tracheophyta</taxon>
        <taxon>Spermatophyta</taxon>
        <taxon>Magnoliopsida</taxon>
        <taxon>eudicotyledons</taxon>
        <taxon>Gunneridae</taxon>
        <taxon>Pentapetalae</taxon>
        <taxon>rosids</taxon>
        <taxon>fabids</taxon>
        <taxon>Rosales</taxon>
        <taxon>Rhamnaceae</taxon>
        <taxon>Paliureae</taxon>
        <taxon>Ziziphus</taxon>
    </lineage>
</organism>
<dbReference type="RefSeq" id="XP_015879218.1">
    <property type="nucleotide sequence ID" value="XM_016023732.4"/>
</dbReference>
<dbReference type="PRINTS" id="PR00138">
    <property type="entry name" value="MATRIXIN"/>
</dbReference>
<keyword evidence="8" id="KW-0865">Zymogen</keyword>
<keyword evidence="4 14" id="KW-0732">Signal</keyword>
<feature type="binding site" evidence="12">
    <location>
        <position position="217"/>
    </location>
    <ligand>
        <name>Ca(2+)</name>
        <dbReference type="ChEBI" id="CHEBI:29108"/>
        <label>2</label>
    </ligand>
</feature>
<dbReference type="GO" id="GO:0004222">
    <property type="term" value="F:metalloendopeptidase activity"/>
    <property type="evidence" value="ECO:0007669"/>
    <property type="project" value="InterPro"/>
</dbReference>
<keyword evidence="12" id="KW-0106">Calcium</keyword>
<evidence type="ECO:0000256" key="12">
    <source>
        <dbReference type="PIRSR" id="PIRSR621190-2"/>
    </source>
</evidence>
<dbReference type="InterPro" id="IPR021190">
    <property type="entry name" value="Pept_M10A"/>
</dbReference>
<dbReference type="InterPro" id="IPR033739">
    <property type="entry name" value="M10A_MMP"/>
</dbReference>
<dbReference type="FunFam" id="3.40.390.10:FF:000018">
    <property type="entry name" value="Metalloendoproteinase 1"/>
    <property type="match status" value="1"/>
</dbReference>
<proteinExistence type="inferred from homology"/>
<dbReference type="InterPro" id="IPR024079">
    <property type="entry name" value="MetalloPept_cat_dom_sf"/>
</dbReference>
<keyword evidence="7" id="KW-0482">Metalloprotease</keyword>
<evidence type="ECO:0000256" key="1">
    <source>
        <dbReference type="ARBA" id="ARBA00009614"/>
    </source>
</evidence>
<evidence type="ECO:0000256" key="13">
    <source>
        <dbReference type="PIRSR" id="PIRSR621190-5"/>
    </source>
</evidence>
<dbReference type="AlphaFoldDB" id="A0A6P3ZHR5"/>
<dbReference type="PANTHER" id="PTHR10201">
    <property type="entry name" value="MATRIX METALLOPROTEINASE"/>
    <property type="match status" value="1"/>
</dbReference>
<feature type="binding site" evidence="12">
    <location>
        <position position="234"/>
    </location>
    <ligand>
        <name>Ca(2+)</name>
        <dbReference type="ChEBI" id="CHEBI:29108"/>
        <label>3</label>
    </ligand>
</feature>
<evidence type="ECO:0000256" key="10">
    <source>
        <dbReference type="PIRSR" id="PIRSR001191-1"/>
    </source>
</evidence>
<keyword evidence="16" id="KW-1185">Reference proteome</keyword>
<feature type="binding site" evidence="12">
    <location>
        <position position="257"/>
    </location>
    <ligand>
        <name>Ca(2+)</name>
        <dbReference type="ChEBI" id="CHEBI:29108"/>
        <label>1</label>
    </ligand>
</feature>
<dbReference type="InterPro" id="IPR006026">
    <property type="entry name" value="Peptidase_Metallo"/>
</dbReference>
<feature type="signal peptide" evidence="14">
    <location>
        <begin position="1"/>
        <end position="31"/>
    </location>
</feature>
<feature type="binding site" description="in inhibited form" evidence="12">
    <location>
        <position position="117"/>
    </location>
    <ligand>
        <name>Zn(2+)</name>
        <dbReference type="ChEBI" id="CHEBI:29105"/>
        <label>2</label>
        <note>catalytic</note>
    </ligand>
</feature>
<evidence type="ECO:0000256" key="7">
    <source>
        <dbReference type="ARBA" id="ARBA00023049"/>
    </source>
</evidence>
<dbReference type="InterPro" id="IPR001818">
    <property type="entry name" value="Pept_M10_metallopeptidase"/>
</dbReference>
<feature type="binding site" evidence="12">
    <location>
        <position position="242"/>
    </location>
    <ligand>
        <name>Zn(2+)</name>
        <dbReference type="ChEBI" id="CHEBI:29105"/>
        <label>1</label>
    </ligand>
</feature>
<comment type="cofactor">
    <cofactor evidence="12">
        <name>Ca(2+)</name>
        <dbReference type="ChEBI" id="CHEBI:29108"/>
    </cofactor>
    <text evidence="12">Can bind about 5 Ca(2+) ions per subunit.</text>
</comment>
<evidence type="ECO:0000256" key="5">
    <source>
        <dbReference type="ARBA" id="ARBA00022801"/>
    </source>
</evidence>
<dbReference type="GO" id="GO:0030198">
    <property type="term" value="P:extracellular matrix organization"/>
    <property type="evidence" value="ECO:0007669"/>
    <property type="project" value="TreeGrafter"/>
</dbReference>
<evidence type="ECO:0000256" key="9">
    <source>
        <dbReference type="ARBA" id="ARBA00023180"/>
    </source>
</evidence>
<keyword evidence="9" id="KW-0325">Glycoprotein</keyword>
<feature type="binding site" evidence="12">
    <location>
        <position position="257"/>
    </location>
    <ligand>
        <name>Ca(2+)</name>
        <dbReference type="ChEBI" id="CHEBI:29108"/>
        <label>3</label>
    </ligand>
</feature>
<comment type="similarity">
    <text evidence="1">Belongs to the peptidase M10A family. Matrix metalloproteinases (MMPs) subfamily.</text>
</comment>
<dbReference type="GO" id="GO:0008270">
    <property type="term" value="F:zinc ion binding"/>
    <property type="evidence" value="ECO:0007669"/>
    <property type="project" value="InterPro"/>
</dbReference>
<evidence type="ECO:0000313" key="17">
    <source>
        <dbReference type="RefSeq" id="XP_015879218.1"/>
    </source>
</evidence>
<dbReference type="InParanoid" id="A0A6P3ZHR5"/>
<evidence type="ECO:0000256" key="6">
    <source>
        <dbReference type="ARBA" id="ARBA00022833"/>
    </source>
</evidence>
<sequence length="321" mass="35544">MASKGFSSITTIFTLLIIILLIPPQFQVVSSSKSSPFRFIKNLQGSQKGDHVKGLRHLKEYLERFGYLNHNNKTHKDDDYFDESLESAIETYQLNYNLNVTGDLDSETVSEMMVSRCGVADIVNGYSRMESGKKRPKNHVHAAGSSSSSLNTVGHYSFFPGMPRWPPNKFHLTYAFLYGTPFIAMPPVHRAFRAWAANTAFSFSLFQGFGGNGRRPDLTISFQRGSHGDGAPFDGPGGTLAHAFAPTDGRFHYDSDEEWTVGGVPGTYDLETVALHEIGHLLGLDHSSVPNAIMFPVIPAGQTKGLHNDDIQGIRYLYGYK</sequence>
<feature type="binding site" evidence="11">
    <location>
        <position position="286"/>
    </location>
    <ligand>
        <name>Zn(2+)</name>
        <dbReference type="ChEBI" id="CHEBI:29105"/>
        <label>2</label>
        <note>catalytic</note>
    </ligand>
</feature>
<feature type="chain" id="PRO_5027798985" evidence="14">
    <location>
        <begin position="32"/>
        <end position="321"/>
    </location>
</feature>
<dbReference type="SUPFAM" id="SSF55486">
    <property type="entry name" value="Metalloproteases ('zincins'), catalytic domain"/>
    <property type="match status" value="1"/>
</dbReference>
<dbReference type="SUPFAM" id="SSF47090">
    <property type="entry name" value="PGBD-like"/>
    <property type="match status" value="1"/>
</dbReference>
<evidence type="ECO:0000259" key="15">
    <source>
        <dbReference type="SMART" id="SM00235"/>
    </source>
</evidence>
<keyword evidence="3 11" id="KW-0479">Metal-binding</keyword>
<dbReference type="Pfam" id="PF01471">
    <property type="entry name" value="PG_binding_1"/>
    <property type="match status" value="1"/>
</dbReference>
<dbReference type="GO" id="GO:0031012">
    <property type="term" value="C:extracellular matrix"/>
    <property type="evidence" value="ECO:0007669"/>
    <property type="project" value="InterPro"/>
</dbReference>
<evidence type="ECO:0000256" key="2">
    <source>
        <dbReference type="ARBA" id="ARBA00022670"/>
    </source>
</evidence>
<evidence type="ECO:0000256" key="3">
    <source>
        <dbReference type="ARBA" id="ARBA00022723"/>
    </source>
</evidence>
<accession>A0A6P3ZHR5</accession>
<feature type="binding site" evidence="12">
    <location>
        <position position="252"/>
    </location>
    <ligand>
        <name>Zn(2+)</name>
        <dbReference type="ChEBI" id="CHEBI:29105"/>
        <label>1</label>
    </ligand>
</feature>
<evidence type="ECO:0000313" key="16">
    <source>
        <dbReference type="Proteomes" id="UP001652623"/>
    </source>
</evidence>
<dbReference type="GO" id="GO:0006508">
    <property type="term" value="P:proteolysis"/>
    <property type="evidence" value="ECO:0007669"/>
    <property type="project" value="UniProtKB-KW"/>
</dbReference>
<dbReference type="GO" id="GO:0030574">
    <property type="term" value="P:collagen catabolic process"/>
    <property type="evidence" value="ECO:0007669"/>
    <property type="project" value="TreeGrafter"/>
</dbReference>
<keyword evidence="6 11" id="KW-0862">Zinc</keyword>
<dbReference type="SMART" id="SM00235">
    <property type="entry name" value="ZnMc"/>
    <property type="match status" value="1"/>
</dbReference>
<feature type="binding site" evidence="12">
    <location>
        <position position="229"/>
    </location>
    <ligand>
        <name>Zn(2+)</name>
        <dbReference type="ChEBI" id="CHEBI:29105"/>
        <label>1</label>
    </ligand>
</feature>